<protein>
    <submittedName>
        <fullName evidence="2">MarR family winged helix-turn-helix transcriptional regulator</fullName>
    </submittedName>
</protein>
<name>A0ABW4RV64_9ACTN</name>
<dbReference type="PRINTS" id="PR00598">
    <property type="entry name" value="HTHMARR"/>
</dbReference>
<sequence>MSEQARRDVQAVVPAWSPSTALHALDELVKTATSATDGLARRARLSHLELEALRHLMDGQTGPADLARSLHVTSAAATGLVDRLQARGHVEREPHPSDRRRTQLRVTEAGRREVVGLLAPMFQGLAAADAELSEDERVVVTRFLQQATEAMRAIDPAARPR</sequence>
<comment type="caution">
    <text evidence="2">The sequence shown here is derived from an EMBL/GenBank/DDBJ whole genome shotgun (WGS) entry which is preliminary data.</text>
</comment>
<organism evidence="2 3">
    <name type="scientific">Luteococcus peritonei</name>
    <dbReference type="NCBI Taxonomy" id="88874"/>
    <lineage>
        <taxon>Bacteria</taxon>
        <taxon>Bacillati</taxon>
        <taxon>Actinomycetota</taxon>
        <taxon>Actinomycetes</taxon>
        <taxon>Propionibacteriales</taxon>
        <taxon>Propionibacteriaceae</taxon>
        <taxon>Luteococcus</taxon>
    </lineage>
</organism>
<accession>A0ABW4RV64</accession>
<keyword evidence="3" id="KW-1185">Reference proteome</keyword>
<evidence type="ECO:0000313" key="3">
    <source>
        <dbReference type="Proteomes" id="UP001597326"/>
    </source>
</evidence>
<feature type="domain" description="HTH marR-type" evidence="1">
    <location>
        <begin position="18"/>
        <end position="149"/>
    </location>
</feature>
<dbReference type="SUPFAM" id="SSF46785">
    <property type="entry name" value="Winged helix' DNA-binding domain"/>
    <property type="match status" value="1"/>
</dbReference>
<dbReference type="PROSITE" id="PS50995">
    <property type="entry name" value="HTH_MARR_2"/>
    <property type="match status" value="1"/>
</dbReference>
<dbReference type="EMBL" id="JBHUFZ010000011">
    <property type="protein sequence ID" value="MFD1889508.1"/>
    <property type="molecule type" value="Genomic_DNA"/>
</dbReference>
<dbReference type="Pfam" id="PF12802">
    <property type="entry name" value="MarR_2"/>
    <property type="match status" value="1"/>
</dbReference>
<dbReference type="PANTHER" id="PTHR33164:SF104">
    <property type="entry name" value="TRANSCRIPTIONAL REGULATORY PROTEIN"/>
    <property type="match status" value="1"/>
</dbReference>
<gene>
    <name evidence="2" type="ORF">ACFSCS_04800</name>
</gene>
<dbReference type="InterPro" id="IPR000835">
    <property type="entry name" value="HTH_MarR-typ"/>
</dbReference>
<dbReference type="InterPro" id="IPR036390">
    <property type="entry name" value="WH_DNA-bd_sf"/>
</dbReference>
<dbReference type="Gene3D" id="1.10.10.10">
    <property type="entry name" value="Winged helix-like DNA-binding domain superfamily/Winged helix DNA-binding domain"/>
    <property type="match status" value="1"/>
</dbReference>
<dbReference type="SMART" id="SM00347">
    <property type="entry name" value="HTH_MARR"/>
    <property type="match status" value="1"/>
</dbReference>
<dbReference type="PANTHER" id="PTHR33164">
    <property type="entry name" value="TRANSCRIPTIONAL REGULATOR, MARR FAMILY"/>
    <property type="match status" value="1"/>
</dbReference>
<proteinExistence type="predicted"/>
<evidence type="ECO:0000313" key="2">
    <source>
        <dbReference type="EMBL" id="MFD1889508.1"/>
    </source>
</evidence>
<dbReference type="InterPro" id="IPR036388">
    <property type="entry name" value="WH-like_DNA-bd_sf"/>
</dbReference>
<dbReference type="InterPro" id="IPR039422">
    <property type="entry name" value="MarR/SlyA-like"/>
</dbReference>
<evidence type="ECO:0000259" key="1">
    <source>
        <dbReference type="PROSITE" id="PS50995"/>
    </source>
</evidence>
<dbReference type="Proteomes" id="UP001597326">
    <property type="component" value="Unassembled WGS sequence"/>
</dbReference>
<reference evidence="3" key="1">
    <citation type="journal article" date="2019" name="Int. J. Syst. Evol. Microbiol.">
        <title>The Global Catalogue of Microorganisms (GCM) 10K type strain sequencing project: providing services to taxonomists for standard genome sequencing and annotation.</title>
        <authorList>
            <consortium name="The Broad Institute Genomics Platform"/>
            <consortium name="The Broad Institute Genome Sequencing Center for Infectious Disease"/>
            <person name="Wu L."/>
            <person name="Ma J."/>
        </authorList>
    </citation>
    <scope>NUCLEOTIDE SEQUENCE [LARGE SCALE GENOMIC DNA]</scope>
    <source>
        <strain evidence="3">CAIM 431</strain>
    </source>
</reference>
<dbReference type="RefSeq" id="WP_343872537.1">
    <property type="nucleotide sequence ID" value="NZ_BAAAIX010000009.1"/>
</dbReference>